<comment type="caution">
    <text evidence="1">The sequence shown here is derived from an EMBL/GenBank/DDBJ whole genome shotgun (WGS) entry which is preliminary data.</text>
</comment>
<proteinExistence type="predicted"/>
<keyword evidence="2" id="KW-1185">Reference proteome</keyword>
<sequence length="136" mass="15609">MCQRNSDGVCVYKFAFGLATCQGDSVWCVYNLHLSLATCQRDLEGVYVYKSLHLVGYVPWRFRRYHPSDPFLIDMPSDPFLTDMPSDPFLTDMPSDHFLTDMPSMVSCPQPRIFEKNLKDRFTVWVNNLDTVAGIG</sequence>
<protein>
    <submittedName>
        <fullName evidence="1">Uncharacterized protein</fullName>
    </submittedName>
</protein>
<gene>
    <name evidence="1" type="ORF">AVEN_35652_1</name>
</gene>
<organism evidence="1 2">
    <name type="scientific">Araneus ventricosus</name>
    <name type="common">Orbweaver spider</name>
    <name type="synonym">Epeira ventricosa</name>
    <dbReference type="NCBI Taxonomy" id="182803"/>
    <lineage>
        <taxon>Eukaryota</taxon>
        <taxon>Metazoa</taxon>
        <taxon>Ecdysozoa</taxon>
        <taxon>Arthropoda</taxon>
        <taxon>Chelicerata</taxon>
        <taxon>Arachnida</taxon>
        <taxon>Araneae</taxon>
        <taxon>Araneomorphae</taxon>
        <taxon>Entelegynae</taxon>
        <taxon>Araneoidea</taxon>
        <taxon>Araneidae</taxon>
        <taxon>Araneus</taxon>
    </lineage>
</organism>
<dbReference type="AlphaFoldDB" id="A0A4Y2RNA7"/>
<evidence type="ECO:0000313" key="2">
    <source>
        <dbReference type="Proteomes" id="UP000499080"/>
    </source>
</evidence>
<name>A0A4Y2RNA7_ARAVE</name>
<accession>A0A4Y2RNA7</accession>
<dbReference type="Proteomes" id="UP000499080">
    <property type="component" value="Unassembled WGS sequence"/>
</dbReference>
<dbReference type="EMBL" id="BGPR01017516">
    <property type="protein sequence ID" value="GBN76385.1"/>
    <property type="molecule type" value="Genomic_DNA"/>
</dbReference>
<evidence type="ECO:0000313" key="1">
    <source>
        <dbReference type="EMBL" id="GBN76385.1"/>
    </source>
</evidence>
<reference evidence="1 2" key="1">
    <citation type="journal article" date="2019" name="Sci. Rep.">
        <title>Orb-weaving spider Araneus ventricosus genome elucidates the spidroin gene catalogue.</title>
        <authorList>
            <person name="Kono N."/>
            <person name="Nakamura H."/>
            <person name="Ohtoshi R."/>
            <person name="Moran D.A.P."/>
            <person name="Shinohara A."/>
            <person name="Yoshida Y."/>
            <person name="Fujiwara M."/>
            <person name="Mori M."/>
            <person name="Tomita M."/>
            <person name="Arakawa K."/>
        </authorList>
    </citation>
    <scope>NUCLEOTIDE SEQUENCE [LARGE SCALE GENOMIC DNA]</scope>
</reference>